<keyword evidence="5" id="KW-0808">Transferase</keyword>
<feature type="transmembrane region" description="Helical" evidence="14">
    <location>
        <begin position="168"/>
        <end position="186"/>
    </location>
</feature>
<dbReference type="SUPFAM" id="SSF53474">
    <property type="entry name" value="alpha/beta-Hydrolases"/>
    <property type="match status" value="1"/>
</dbReference>
<dbReference type="PANTHER" id="PTHR31201:SF1">
    <property type="entry name" value="GLYCEROPHOSPHOCHOLINE ACYLTRANSFERASE 1"/>
    <property type="match status" value="1"/>
</dbReference>
<keyword evidence="6 14" id="KW-0812">Transmembrane</keyword>
<keyword evidence="9 14" id="KW-0472">Membrane</keyword>
<accession>A0A1Q9EYN8</accession>
<evidence type="ECO:0000313" key="16">
    <source>
        <dbReference type="Proteomes" id="UP000186817"/>
    </source>
</evidence>
<proteinExistence type="inferred from homology"/>
<keyword evidence="7 14" id="KW-1133">Transmembrane helix</keyword>
<evidence type="ECO:0000256" key="5">
    <source>
        <dbReference type="ARBA" id="ARBA00022679"/>
    </source>
</evidence>
<comment type="subcellular location">
    <subcellularLocation>
        <location evidence="1">Membrane</location>
        <topology evidence="1">Multi-pass membrane protein</topology>
    </subcellularLocation>
</comment>
<evidence type="ECO:0000256" key="9">
    <source>
        <dbReference type="ARBA" id="ARBA00023136"/>
    </source>
</evidence>
<evidence type="ECO:0000256" key="7">
    <source>
        <dbReference type="ARBA" id="ARBA00022989"/>
    </source>
</evidence>
<evidence type="ECO:0000256" key="10">
    <source>
        <dbReference type="ARBA" id="ARBA00023209"/>
    </source>
</evidence>
<dbReference type="PANTHER" id="PTHR31201">
    <property type="entry name" value="OS01G0585100 PROTEIN"/>
    <property type="match status" value="1"/>
</dbReference>
<keyword evidence="4" id="KW-0444">Lipid biosynthesis</keyword>
<keyword evidence="11" id="KW-1208">Phospholipid metabolism</keyword>
<organism evidence="15 16">
    <name type="scientific">Symbiodinium microadriaticum</name>
    <name type="common">Dinoflagellate</name>
    <name type="synonym">Zooxanthella microadriatica</name>
    <dbReference type="NCBI Taxonomy" id="2951"/>
    <lineage>
        <taxon>Eukaryota</taxon>
        <taxon>Sar</taxon>
        <taxon>Alveolata</taxon>
        <taxon>Dinophyceae</taxon>
        <taxon>Suessiales</taxon>
        <taxon>Symbiodiniaceae</taxon>
        <taxon>Symbiodinium</taxon>
    </lineage>
</organism>
<dbReference type="GO" id="GO:0016020">
    <property type="term" value="C:membrane"/>
    <property type="evidence" value="ECO:0007669"/>
    <property type="project" value="UniProtKB-SubCell"/>
</dbReference>
<name>A0A1Q9EYN8_SYMMI</name>
<evidence type="ECO:0000256" key="13">
    <source>
        <dbReference type="SAM" id="Coils"/>
    </source>
</evidence>
<evidence type="ECO:0000256" key="8">
    <source>
        <dbReference type="ARBA" id="ARBA00023098"/>
    </source>
</evidence>
<keyword evidence="8" id="KW-0443">Lipid metabolism</keyword>
<evidence type="ECO:0000256" key="2">
    <source>
        <dbReference type="ARBA" id="ARBA00006675"/>
    </source>
</evidence>
<reference evidence="15 16" key="1">
    <citation type="submission" date="2016-02" db="EMBL/GenBank/DDBJ databases">
        <title>Genome analysis of coral dinoflagellate symbionts highlights evolutionary adaptations to a symbiotic lifestyle.</title>
        <authorList>
            <person name="Aranda M."/>
            <person name="Li Y."/>
            <person name="Liew Y.J."/>
            <person name="Baumgarten S."/>
            <person name="Simakov O."/>
            <person name="Wilson M."/>
            <person name="Piel J."/>
            <person name="Ashoor H."/>
            <person name="Bougouffa S."/>
            <person name="Bajic V.B."/>
            <person name="Ryu T."/>
            <person name="Ravasi T."/>
            <person name="Bayer T."/>
            <person name="Micklem G."/>
            <person name="Kim H."/>
            <person name="Bhak J."/>
            <person name="Lajeunesse T.C."/>
            <person name="Voolstra C.R."/>
        </authorList>
    </citation>
    <scope>NUCLEOTIDE SEQUENCE [LARGE SCALE GENOMIC DNA]</scope>
    <source>
        <strain evidence="15 16">CCMP2467</strain>
    </source>
</reference>
<evidence type="ECO:0000256" key="1">
    <source>
        <dbReference type="ARBA" id="ARBA00004141"/>
    </source>
</evidence>
<evidence type="ECO:0000256" key="12">
    <source>
        <dbReference type="ARBA" id="ARBA00023315"/>
    </source>
</evidence>
<dbReference type="Gene3D" id="3.40.50.1820">
    <property type="entry name" value="alpha/beta hydrolase"/>
    <property type="match status" value="1"/>
</dbReference>
<evidence type="ECO:0000256" key="14">
    <source>
        <dbReference type="SAM" id="Phobius"/>
    </source>
</evidence>
<feature type="transmembrane region" description="Helical" evidence="14">
    <location>
        <begin position="40"/>
        <end position="57"/>
    </location>
</feature>
<feature type="transmembrane region" description="Helical" evidence="14">
    <location>
        <begin position="308"/>
        <end position="333"/>
    </location>
</feature>
<dbReference type="AlphaFoldDB" id="A0A1Q9EYN8"/>
<feature type="transmembrane region" description="Helical" evidence="14">
    <location>
        <begin position="141"/>
        <end position="162"/>
    </location>
</feature>
<comment type="caution">
    <text evidence="15">The sequence shown here is derived from an EMBL/GenBank/DDBJ whole genome shotgun (WGS) entry which is preliminary data.</text>
</comment>
<gene>
    <name evidence="15" type="primary">SPBC776.05</name>
    <name evidence="15" type="ORF">AK812_SmicGene3524</name>
</gene>
<dbReference type="OrthoDB" id="406287at2759"/>
<sequence length="1258" mass="141427">MASFWSVRCCVMSRRLNSLVYFASLRPAACTMLPTAFDVLKLVLALAPAFAVGLAVFRQSKLVAAFAQLNDLQERGDRQQALAKKAIEVDKEWFMIGVTNMVLSAYIVGAFPPLYFLYFTPKVLSLIGLRLVKFYRRKQHFLLWDFCYWANFLCIFYCWVMPKSPRVFRVVFMCANGPLAWSVLAFNHAMVFHSYAHMTSVVVHVSPLLLSYGIRWSAAPVSEDSLGSHHFRVCESQEACNEISAFQMIWETLTGFYLWWLVLYYVWIFIALGSYIEKHSYQTLWDRILVMKPVGPFLQNMLKKFPKLLVQLVYLLIHLAFSVATMLVAVLMWRSQIAHFTFLSAIVLSTIKNAGDFYMDVISSQYEEAASNAKVPVSKKILSYLEDHDLLLIEPDLVQMAKGLKVYDTIPAFAEAYWRARRLREYLELAITDRRTGKAIHLLTDQWLAPAARPVLRLAKRARDLMRWNIGGVVLQCPFISIRQVAADYVGLPGSYLIPKDCYNNLDALQELCHEPLNSWVPILILHGELDKVIKPYHGRALLQKAVETGHPQVEGVFPPHASHNHWSLREDVVKPMQAFCQRHVAGWREQQVIEYPVWHIADSISISIHSPLHAVQKPLFQYMWALSQVTSNKLMHILNGNISAKELRDVCHTLGLNHPTVSADIKSLLADTTKKNLAHDYFQQNMLFEIGKLITGSSTTTKGGKGAGKGKSKHQERCLWHELQPRPEGIFVDISNQPIATIDIKDVNNIAHGVFFAGVGEFERFLGITSRSPLAMVTPPSSEIKRTLEHRKLSFKECTLACYDTKTHKTLPKAAIIVQLGEPMNISNSKSDATFEKPPETFEISVQIEVDQLEPHLRNEVSRQGSQAFNSILRAALPPPLVIQTYAIGWDPQTMYGLARVPLEHYHDVLKRSGPNGIYIKEKVRDGAKAQCIFALIHSSHIKSKTFTEALEQATTLPHFGGVHRSNTGSKSIRFQADGIEQARRKLCKDDLFTDDNISVVTSQYHQVQGLPMGTSSAAVARGLKAWGCNVIPIKSWAINSSNIVWLVGSADQPPGEYMVCDGNPVTIVGDIQAKPTTSSTKAEKLRNRGIDPLTLNDPWANVVKATVTASSPSAPPAPVQAHAPRVQQVVEDRIQHMEKQVMDKVNGLVDDLRQSLTSDIKKINSQPSDATTDESKILQQVDGLLSQLKQEHDNSVKQIVLRQDTFEKNVEANIKTLRDNHASTQSQLANMEARILQAITAQSPPRKKGREGEDDL</sequence>
<feature type="transmembrane region" description="Helical" evidence="14">
    <location>
        <begin position="93"/>
        <end position="109"/>
    </location>
</feature>
<evidence type="ECO:0000256" key="3">
    <source>
        <dbReference type="ARBA" id="ARBA00019082"/>
    </source>
</evidence>
<comment type="similarity">
    <text evidence="2">Belongs to the GPC1 family.</text>
</comment>
<dbReference type="GO" id="GO:0016746">
    <property type="term" value="F:acyltransferase activity"/>
    <property type="evidence" value="ECO:0007669"/>
    <property type="project" value="UniProtKB-KW"/>
</dbReference>
<dbReference type="Proteomes" id="UP000186817">
    <property type="component" value="Unassembled WGS sequence"/>
</dbReference>
<keyword evidence="16" id="KW-1185">Reference proteome</keyword>
<evidence type="ECO:0000256" key="4">
    <source>
        <dbReference type="ARBA" id="ARBA00022516"/>
    </source>
</evidence>
<dbReference type="GO" id="GO:0006656">
    <property type="term" value="P:phosphatidylcholine biosynthetic process"/>
    <property type="evidence" value="ECO:0007669"/>
    <property type="project" value="TreeGrafter"/>
</dbReference>
<keyword evidence="10" id="KW-0594">Phospholipid biosynthesis</keyword>
<keyword evidence="12" id="KW-0012">Acyltransferase</keyword>
<dbReference type="InterPro" id="IPR021261">
    <property type="entry name" value="GPCAT"/>
</dbReference>
<dbReference type="EMBL" id="LSRX01000041">
    <property type="protein sequence ID" value="OLQ12556.1"/>
    <property type="molecule type" value="Genomic_DNA"/>
</dbReference>
<dbReference type="InterPro" id="IPR029058">
    <property type="entry name" value="AB_hydrolase_fold"/>
</dbReference>
<keyword evidence="13" id="KW-0175">Coiled coil</keyword>
<evidence type="ECO:0000313" key="15">
    <source>
        <dbReference type="EMBL" id="OLQ12556.1"/>
    </source>
</evidence>
<protein>
    <recommendedName>
        <fullName evidence="3">Glycerophosphocholine acyltransferase 1</fullName>
    </recommendedName>
</protein>
<evidence type="ECO:0000256" key="11">
    <source>
        <dbReference type="ARBA" id="ARBA00023264"/>
    </source>
</evidence>
<dbReference type="Pfam" id="PF10998">
    <property type="entry name" value="DUF2838"/>
    <property type="match status" value="1"/>
</dbReference>
<evidence type="ECO:0000256" key="6">
    <source>
        <dbReference type="ARBA" id="ARBA00022692"/>
    </source>
</evidence>
<feature type="coiled-coil region" evidence="13">
    <location>
        <begin position="1209"/>
        <end position="1236"/>
    </location>
</feature>
<feature type="transmembrane region" description="Helical" evidence="14">
    <location>
        <begin position="257"/>
        <end position="276"/>
    </location>
</feature>